<evidence type="ECO:0000259" key="2">
    <source>
        <dbReference type="PROSITE" id="PS50234"/>
    </source>
</evidence>
<comment type="caution">
    <text evidence="3">The sequence shown here is derived from an EMBL/GenBank/DDBJ whole genome shotgun (WGS) entry which is preliminary data.</text>
</comment>
<dbReference type="SUPFAM" id="SSF53850">
    <property type="entry name" value="Periplasmic binding protein-like II"/>
    <property type="match status" value="1"/>
</dbReference>
<keyword evidence="1" id="KW-1133">Transmembrane helix</keyword>
<keyword evidence="1" id="KW-0472">Membrane</keyword>
<organism evidence="3 4">
    <name type="scientific">Cohnella lupini</name>
    <dbReference type="NCBI Taxonomy" id="1294267"/>
    <lineage>
        <taxon>Bacteria</taxon>
        <taxon>Bacillati</taxon>
        <taxon>Bacillota</taxon>
        <taxon>Bacilli</taxon>
        <taxon>Bacillales</taxon>
        <taxon>Paenibacillaceae</taxon>
        <taxon>Cohnella</taxon>
    </lineage>
</organism>
<dbReference type="InterPro" id="IPR036465">
    <property type="entry name" value="vWFA_dom_sf"/>
</dbReference>
<gene>
    <name evidence="3" type="ORF">DFP95_10799</name>
</gene>
<dbReference type="SMART" id="SM00327">
    <property type="entry name" value="VWA"/>
    <property type="match status" value="1"/>
</dbReference>
<protein>
    <submittedName>
        <fullName evidence="3">Ca-activated chloride channel family protein</fullName>
    </submittedName>
</protein>
<dbReference type="InterPro" id="IPR002035">
    <property type="entry name" value="VWF_A"/>
</dbReference>
<feature type="domain" description="VWFA" evidence="2">
    <location>
        <begin position="391"/>
        <end position="564"/>
    </location>
</feature>
<keyword evidence="4" id="KW-1185">Reference proteome</keyword>
<sequence>MSMSGKGKAALVLGLIAIVVFVLVYFGIRFTSDFGKTETQVTSENAAKQLDKLYKNISVTEAEQIKGQIDLDPVSVGESLPDISKFPVSVDNSTEQFVEIFSSTEKSGTGNDGWLNEVATDFNNANIELNGKRVSVRIRNIASGTATDYIRSGKYVPDAFTPSNELWGEMVKAQGIPIQLVSQRLVGNVAGVVASKKKYDELVEKYGSLNVKTITDAIADNELAMGYTDPFASSTGLNFLVTALATFDGTNMLGETAVQGFEKFQANVPFLASTTLQMRDAAKTGMLDAFVLEYQTYVNAPDLKGSYVFTPFGVRHDSPLYALGNISEEKLDIVKKFAEFVAQEKYQNLAEEKGFNGLQDYKSELGVVEGDLLSSAQKLWKEKKNGNKPIAAVFVADVSGSMDGEPLKRLKESLLSGQKFLGRDNSIGLVSYSTDVTINLPIGKYDTNQQSMFVGAIESLQSGGGTATFDGILVALKMLQAELALNPEVKPLIFVLSDGETNEGHSLKDIRGLIESFKIPLYTIGYNANIQALQSISSINEAASINADTDDVVYKIGNLLNVQM</sequence>
<evidence type="ECO:0000256" key="1">
    <source>
        <dbReference type="SAM" id="Phobius"/>
    </source>
</evidence>
<dbReference type="InterPro" id="IPR051266">
    <property type="entry name" value="CLCR"/>
</dbReference>
<evidence type="ECO:0000313" key="3">
    <source>
        <dbReference type="EMBL" id="RED59260.1"/>
    </source>
</evidence>
<dbReference type="PANTHER" id="PTHR10579:SF43">
    <property type="entry name" value="ZINC FINGER (C3HC4-TYPE RING FINGER) FAMILY PROTEIN"/>
    <property type="match status" value="1"/>
</dbReference>
<dbReference type="PROSITE" id="PS50234">
    <property type="entry name" value="VWFA"/>
    <property type="match status" value="1"/>
</dbReference>
<accession>A0A3D9IC82</accession>
<dbReference type="PANTHER" id="PTHR10579">
    <property type="entry name" value="CALCIUM-ACTIVATED CHLORIDE CHANNEL REGULATOR"/>
    <property type="match status" value="1"/>
</dbReference>
<dbReference type="Proteomes" id="UP000256869">
    <property type="component" value="Unassembled WGS sequence"/>
</dbReference>
<name>A0A3D9IC82_9BACL</name>
<dbReference type="Pfam" id="PF13531">
    <property type="entry name" value="SBP_bac_11"/>
    <property type="match status" value="1"/>
</dbReference>
<dbReference type="CDD" id="cd00198">
    <property type="entry name" value="vWFA"/>
    <property type="match status" value="1"/>
</dbReference>
<feature type="transmembrane region" description="Helical" evidence="1">
    <location>
        <begin position="9"/>
        <end position="28"/>
    </location>
</feature>
<dbReference type="SUPFAM" id="SSF53300">
    <property type="entry name" value="vWA-like"/>
    <property type="match status" value="1"/>
</dbReference>
<dbReference type="EMBL" id="QRDY01000007">
    <property type="protein sequence ID" value="RED59260.1"/>
    <property type="molecule type" value="Genomic_DNA"/>
</dbReference>
<evidence type="ECO:0000313" key="4">
    <source>
        <dbReference type="Proteomes" id="UP000256869"/>
    </source>
</evidence>
<dbReference type="AlphaFoldDB" id="A0A3D9IC82"/>
<reference evidence="3 4" key="1">
    <citation type="submission" date="2018-07" db="EMBL/GenBank/DDBJ databases">
        <title>Genomic Encyclopedia of Type Strains, Phase III (KMG-III): the genomes of soil and plant-associated and newly described type strains.</title>
        <authorList>
            <person name="Whitman W."/>
        </authorList>
    </citation>
    <scope>NUCLEOTIDE SEQUENCE [LARGE SCALE GENOMIC DNA]</scope>
    <source>
        <strain evidence="3 4">CECT 8236</strain>
    </source>
</reference>
<dbReference type="Pfam" id="PF00092">
    <property type="entry name" value="VWA"/>
    <property type="match status" value="1"/>
</dbReference>
<keyword evidence="1" id="KW-0812">Transmembrane</keyword>
<proteinExistence type="predicted"/>
<dbReference type="Gene3D" id="3.40.50.410">
    <property type="entry name" value="von Willebrand factor, type A domain"/>
    <property type="match status" value="1"/>
</dbReference>